<evidence type="ECO:0000256" key="1">
    <source>
        <dbReference type="ARBA" id="ARBA00002265"/>
    </source>
</evidence>
<dbReference type="InterPro" id="IPR030922">
    <property type="entry name" value="LptF"/>
</dbReference>
<feature type="transmembrane region" description="Helical" evidence="12">
    <location>
        <begin position="101"/>
        <end position="120"/>
    </location>
</feature>
<dbReference type="PATRIC" id="fig|1230338.3.peg.822"/>
<keyword evidence="5" id="KW-0813">Transport</keyword>
<feature type="transmembrane region" description="Helical" evidence="12">
    <location>
        <begin position="300"/>
        <end position="319"/>
    </location>
</feature>
<evidence type="ECO:0000256" key="7">
    <source>
        <dbReference type="ARBA" id="ARBA00022519"/>
    </source>
</evidence>
<dbReference type="GO" id="GO:0055085">
    <property type="term" value="P:transmembrane transport"/>
    <property type="evidence" value="ECO:0007669"/>
    <property type="project" value="InterPro"/>
</dbReference>
<feature type="transmembrane region" description="Helical" evidence="12">
    <location>
        <begin position="270"/>
        <end position="288"/>
    </location>
</feature>
<gene>
    <name evidence="13" type="ORF">MOMA_03800</name>
</gene>
<proteinExistence type="inferred from homology"/>
<protein>
    <recommendedName>
        <fullName evidence="4">Lipopolysaccharide export system permease protein LptF</fullName>
    </recommendedName>
</protein>
<accession>L2F9Q2</accession>
<feature type="transmembrane region" description="Helical" evidence="12">
    <location>
        <begin position="331"/>
        <end position="350"/>
    </location>
</feature>
<dbReference type="PANTHER" id="PTHR33529">
    <property type="entry name" value="SLR0882 PROTEIN-RELATED"/>
    <property type="match status" value="1"/>
</dbReference>
<keyword evidence="7" id="KW-0997">Cell inner membrane</keyword>
<keyword evidence="9 12" id="KW-1133">Transmembrane helix</keyword>
<evidence type="ECO:0000313" key="14">
    <source>
        <dbReference type="Proteomes" id="UP000023795"/>
    </source>
</evidence>
<name>L2F9Q2_9GAMM</name>
<feature type="transmembrane region" description="Helical" evidence="12">
    <location>
        <begin position="62"/>
        <end position="81"/>
    </location>
</feature>
<dbReference type="STRING" id="1230338.MOMA_03800"/>
<comment type="similarity">
    <text evidence="3">Belongs to the LptF/LptG family.</text>
</comment>
<evidence type="ECO:0000256" key="2">
    <source>
        <dbReference type="ARBA" id="ARBA00004429"/>
    </source>
</evidence>
<comment type="caution">
    <text evidence="13">The sequence shown here is derived from an EMBL/GenBank/DDBJ whole genome shotgun (WGS) entry which is preliminary data.</text>
</comment>
<dbReference type="Proteomes" id="UP000023795">
    <property type="component" value="Unassembled WGS sequence"/>
</dbReference>
<dbReference type="InterPro" id="IPR005495">
    <property type="entry name" value="LptG/LptF_permease"/>
</dbReference>
<evidence type="ECO:0000256" key="10">
    <source>
        <dbReference type="ARBA" id="ARBA00023136"/>
    </source>
</evidence>
<feature type="transmembrane region" description="Helical" evidence="12">
    <location>
        <begin position="6"/>
        <end position="27"/>
    </location>
</feature>
<sequence>MILRRYMIAQVATTTTVVLLFLMVLMLGGRLIRYFGMVAEGQLNIGFLFNLMIYNLPSFLELILPLSFFVALMLVLGRMYVEHEMSVLFSSGQSRGRITGLMLPLILLLFLLEAGISLWAKPYGVAKTEKIWQTQSLNNAFDLVKPKTFINSGNYHVYVDSMDKNTRTLNDIYIVQKAPKTATKDVIITAKQAKQSLGYANDSFTRLVLLSGKRYEIDTDNRIYNQTHFERYQISIAKPNRADQQTENVIAQSTKQLLANWQKSTVQAELGYRFSLPFLIVIASMLATPLAQVEPRQGRWLRLLPAILVFVAVAVSVISLKTGVSKQKFSVAAYAWFVIAVMLLCLWLNWQQRIVYRLRHRMPISAKV</sequence>
<evidence type="ECO:0000256" key="5">
    <source>
        <dbReference type="ARBA" id="ARBA00022448"/>
    </source>
</evidence>
<comment type="function">
    <text evidence="1">Part of the ABC transporter complex LptBFG involved in the translocation of lipopolysaccharide (LPS) from the inner membrane to the outer membrane.</text>
</comment>
<evidence type="ECO:0000256" key="6">
    <source>
        <dbReference type="ARBA" id="ARBA00022475"/>
    </source>
</evidence>
<evidence type="ECO:0000256" key="9">
    <source>
        <dbReference type="ARBA" id="ARBA00022989"/>
    </source>
</evidence>
<dbReference type="Pfam" id="PF03739">
    <property type="entry name" value="LptF_LptG"/>
    <property type="match status" value="1"/>
</dbReference>
<dbReference type="GO" id="GO:0043190">
    <property type="term" value="C:ATP-binding cassette (ABC) transporter complex"/>
    <property type="evidence" value="ECO:0007669"/>
    <property type="project" value="InterPro"/>
</dbReference>
<comment type="subunit">
    <text evidence="11">Component of the lipopolysaccharide transport and assembly complex. The LptBFG transporter is composed of two ATP-binding proteins (LptB) and two transmembrane proteins (LptF and LptG).</text>
</comment>
<keyword evidence="14" id="KW-1185">Reference proteome</keyword>
<evidence type="ECO:0000256" key="4">
    <source>
        <dbReference type="ARBA" id="ARBA00014213"/>
    </source>
</evidence>
<evidence type="ECO:0000256" key="8">
    <source>
        <dbReference type="ARBA" id="ARBA00022692"/>
    </source>
</evidence>
<dbReference type="PANTHER" id="PTHR33529:SF7">
    <property type="entry name" value="LIPOPOLYSACCHARIDE EXPORT SYSTEM PERMEASE PROTEIN LPTF"/>
    <property type="match status" value="1"/>
</dbReference>
<evidence type="ECO:0000256" key="12">
    <source>
        <dbReference type="SAM" id="Phobius"/>
    </source>
</evidence>
<reference evidence="13 14" key="1">
    <citation type="journal article" date="2013" name="Genome Announc.">
        <title>Genome Sequence of Moraxella macacae 0408225, a Novel Bacterial Species Isolated from a Cynomolgus Macaque with Epistaxis.</title>
        <authorList>
            <person name="Ladner J.T."/>
            <person name="Whitehouse C.A."/>
            <person name="Koroleva G.I."/>
            <person name="Palacios G.F."/>
        </authorList>
    </citation>
    <scope>NUCLEOTIDE SEQUENCE [LARGE SCALE GENOMIC DNA]</scope>
    <source>
        <strain evidence="13 14">0408225</strain>
    </source>
</reference>
<evidence type="ECO:0000313" key="13">
    <source>
        <dbReference type="EMBL" id="ELA09496.1"/>
    </source>
</evidence>
<dbReference type="eggNOG" id="COG0795">
    <property type="taxonomic scope" value="Bacteria"/>
</dbReference>
<keyword evidence="10 12" id="KW-0472">Membrane</keyword>
<evidence type="ECO:0000256" key="3">
    <source>
        <dbReference type="ARBA" id="ARBA00007725"/>
    </source>
</evidence>
<dbReference type="RefSeq" id="WP_009767315.1">
    <property type="nucleotide sequence ID" value="NZ_ANIN01000001.1"/>
</dbReference>
<comment type="subcellular location">
    <subcellularLocation>
        <location evidence="2">Cell inner membrane</location>
        <topology evidence="2">Multi-pass membrane protein</topology>
    </subcellularLocation>
</comment>
<dbReference type="EMBL" id="ANIN01000001">
    <property type="protein sequence ID" value="ELA09496.1"/>
    <property type="molecule type" value="Genomic_DNA"/>
</dbReference>
<evidence type="ECO:0000256" key="11">
    <source>
        <dbReference type="ARBA" id="ARBA00026081"/>
    </source>
</evidence>
<organism evidence="13 14">
    <name type="scientific">Moraxella macacae 0408225</name>
    <dbReference type="NCBI Taxonomy" id="1230338"/>
    <lineage>
        <taxon>Bacteria</taxon>
        <taxon>Pseudomonadati</taxon>
        <taxon>Pseudomonadota</taxon>
        <taxon>Gammaproteobacteria</taxon>
        <taxon>Moraxellales</taxon>
        <taxon>Moraxellaceae</taxon>
        <taxon>Moraxella</taxon>
    </lineage>
</organism>
<dbReference type="AlphaFoldDB" id="L2F9Q2"/>
<keyword evidence="8 12" id="KW-0812">Transmembrane</keyword>
<dbReference type="NCBIfam" id="TIGR04407">
    <property type="entry name" value="LptF_YjgP"/>
    <property type="match status" value="1"/>
</dbReference>
<keyword evidence="6" id="KW-1003">Cell membrane</keyword>
<dbReference type="GO" id="GO:0015920">
    <property type="term" value="P:lipopolysaccharide transport"/>
    <property type="evidence" value="ECO:0007669"/>
    <property type="project" value="TreeGrafter"/>
</dbReference>